<dbReference type="PROSITE" id="PS50043">
    <property type="entry name" value="HTH_LUXR_2"/>
    <property type="match status" value="1"/>
</dbReference>
<reference evidence="7 8" key="1">
    <citation type="journal article" date="2014" name="Genome Announc.">
        <title>Draft Genome Sequences of Marine Flavobacterium Nonlabens Strains NR17, NR24, NR27, NR32, NR33, and Ara13.</title>
        <authorList>
            <person name="Nakanishi M."/>
            <person name="Meirelles P."/>
            <person name="Suzuki R."/>
            <person name="Takatani N."/>
            <person name="Mino S."/>
            <person name="Suda W."/>
            <person name="Oshima K."/>
            <person name="Hattori M."/>
            <person name="Ohkuma M."/>
            <person name="Hosokawa M."/>
            <person name="Miyashita K."/>
            <person name="Thompson F.L."/>
            <person name="Niwa A."/>
            <person name="Sawabe T."/>
            <person name="Sawabe T."/>
        </authorList>
    </citation>
    <scope>NUCLEOTIDE SEQUENCE [LARGE SCALE GENOMIC DNA]</scope>
    <source>
        <strain evidence="5">JCM 19296</strain>
        <strain evidence="6">JCM 19314</strain>
        <strain evidence="7">JCM19296</strain>
        <strain evidence="8">JCM19314</strain>
    </source>
</reference>
<dbReference type="Pfam" id="PF00196">
    <property type="entry name" value="GerE"/>
    <property type="match status" value="1"/>
</dbReference>
<dbReference type="SMART" id="SM00421">
    <property type="entry name" value="HTH_LUXR"/>
    <property type="match status" value="1"/>
</dbReference>
<evidence type="ECO:0000256" key="2">
    <source>
        <dbReference type="ARBA" id="ARBA00023125"/>
    </source>
</evidence>
<dbReference type="EMBL" id="BBMM01000002">
    <property type="protein sequence ID" value="GAK99505.1"/>
    <property type="molecule type" value="Genomic_DNA"/>
</dbReference>
<dbReference type="SUPFAM" id="SSF46894">
    <property type="entry name" value="C-terminal effector domain of the bipartite response regulators"/>
    <property type="match status" value="1"/>
</dbReference>
<dbReference type="PANTHER" id="PTHR44688:SF16">
    <property type="entry name" value="DNA-BINDING TRANSCRIPTIONAL ACTIVATOR DEVR_DOSR"/>
    <property type="match status" value="1"/>
</dbReference>
<dbReference type="PROSITE" id="PS00622">
    <property type="entry name" value="HTH_LUXR_1"/>
    <property type="match status" value="1"/>
</dbReference>
<dbReference type="Proteomes" id="UP000029226">
    <property type="component" value="Unassembled WGS sequence"/>
</dbReference>
<dbReference type="InterPro" id="IPR016032">
    <property type="entry name" value="Sig_transdc_resp-reg_C-effctor"/>
</dbReference>
<evidence type="ECO:0000313" key="7">
    <source>
        <dbReference type="Proteomes" id="UP000028980"/>
    </source>
</evidence>
<keyword evidence="1" id="KW-0805">Transcription regulation</keyword>
<feature type="domain" description="HTH luxR-type" evidence="4">
    <location>
        <begin position="15"/>
        <end position="80"/>
    </location>
</feature>
<dbReference type="PANTHER" id="PTHR44688">
    <property type="entry name" value="DNA-BINDING TRANSCRIPTIONAL ACTIVATOR DEVR_DOSR"/>
    <property type="match status" value="1"/>
</dbReference>
<dbReference type="EMBL" id="BBLG01000003">
    <property type="protein sequence ID" value="GAK76024.1"/>
    <property type="molecule type" value="Genomic_DNA"/>
</dbReference>
<dbReference type="CDD" id="cd06170">
    <property type="entry name" value="LuxR_C_like"/>
    <property type="match status" value="1"/>
</dbReference>
<evidence type="ECO:0000313" key="8">
    <source>
        <dbReference type="Proteomes" id="UP000029226"/>
    </source>
</evidence>
<protein>
    <recommendedName>
        <fullName evidence="4">HTH luxR-type domain-containing protein</fullName>
    </recommendedName>
</protein>
<name>A0A081DAS8_NONUL</name>
<evidence type="ECO:0000313" key="6">
    <source>
        <dbReference type="EMBL" id="GAK99505.1"/>
    </source>
</evidence>
<evidence type="ECO:0000256" key="3">
    <source>
        <dbReference type="ARBA" id="ARBA00023163"/>
    </source>
</evidence>
<dbReference type="GO" id="GO:0003677">
    <property type="term" value="F:DNA binding"/>
    <property type="evidence" value="ECO:0007669"/>
    <property type="project" value="UniProtKB-KW"/>
</dbReference>
<dbReference type="GO" id="GO:0006355">
    <property type="term" value="P:regulation of DNA-templated transcription"/>
    <property type="evidence" value="ECO:0007669"/>
    <property type="project" value="InterPro"/>
</dbReference>
<keyword evidence="3" id="KW-0804">Transcription</keyword>
<dbReference type="AlphaFoldDB" id="A0A081DAS8"/>
<evidence type="ECO:0000256" key="1">
    <source>
        <dbReference type="ARBA" id="ARBA00023015"/>
    </source>
</evidence>
<keyword evidence="2" id="KW-0238">DNA-binding</keyword>
<accession>A0A081DAS8</accession>
<comment type="caution">
    <text evidence="5">The sequence shown here is derived from an EMBL/GenBank/DDBJ whole genome shotgun (WGS) entry which is preliminary data.</text>
</comment>
<evidence type="ECO:0000313" key="5">
    <source>
        <dbReference type="EMBL" id="GAK76024.1"/>
    </source>
</evidence>
<dbReference type="PRINTS" id="PR00038">
    <property type="entry name" value="HTHLUXR"/>
</dbReference>
<dbReference type="Proteomes" id="UP000028980">
    <property type="component" value="Unassembled WGS sequence"/>
</dbReference>
<dbReference type="InterPro" id="IPR000792">
    <property type="entry name" value="Tscrpt_reg_LuxR_C"/>
</dbReference>
<dbReference type="Gene3D" id="1.10.10.10">
    <property type="entry name" value="Winged helix-like DNA-binding domain superfamily/Winged helix DNA-binding domain"/>
    <property type="match status" value="1"/>
</dbReference>
<organism evidence="5 7">
    <name type="scientific">Nonlabens ulvanivorans</name>
    <name type="common">Persicivirga ulvanivorans</name>
    <dbReference type="NCBI Taxonomy" id="906888"/>
    <lineage>
        <taxon>Bacteria</taxon>
        <taxon>Pseudomonadati</taxon>
        <taxon>Bacteroidota</taxon>
        <taxon>Flavobacteriia</taxon>
        <taxon>Flavobacteriales</taxon>
        <taxon>Flavobacteriaceae</taxon>
        <taxon>Nonlabens</taxon>
    </lineage>
</organism>
<evidence type="ECO:0000259" key="4">
    <source>
        <dbReference type="PROSITE" id="PS50043"/>
    </source>
</evidence>
<proteinExistence type="predicted"/>
<sequence length="82" mass="9589">MKQIIPWGGEKSLLQWQRFQTLTKREKEIIKLIAKGKSNQEISEILIISKHSVHTHRKNIYRKLDVSKNAEIVKISLALELL</sequence>
<dbReference type="InterPro" id="IPR036388">
    <property type="entry name" value="WH-like_DNA-bd_sf"/>
</dbReference>
<gene>
    <name evidence="5" type="ORF">JCM19296_1621</name>
    <name evidence="6" type="ORF">JCM19314_3550</name>
</gene>